<dbReference type="GO" id="GO:0008830">
    <property type="term" value="F:dTDP-4-dehydrorhamnose 3,5-epimerase activity"/>
    <property type="evidence" value="ECO:0007669"/>
    <property type="project" value="UniProtKB-EC"/>
</dbReference>
<dbReference type="AlphaFoldDB" id="A0A7Z0BLX8"/>
<dbReference type="RefSeq" id="WP_179811666.1">
    <property type="nucleotide sequence ID" value="NZ_JACCHL010000001.1"/>
</dbReference>
<dbReference type="Gene3D" id="2.60.120.10">
    <property type="entry name" value="Jelly Rolls"/>
    <property type="match status" value="1"/>
</dbReference>
<gene>
    <name evidence="4" type="ORF">HNR06_005270</name>
</gene>
<organism evidence="4 5">
    <name type="scientific">Nocardiopsis sinuspersici</name>
    <dbReference type="NCBI Taxonomy" id="501010"/>
    <lineage>
        <taxon>Bacteria</taxon>
        <taxon>Bacillati</taxon>
        <taxon>Actinomycetota</taxon>
        <taxon>Actinomycetes</taxon>
        <taxon>Streptosporangiales</taxon>
        <taxon>Nocardiopsidaceae</taxon>
        <taxon>Nocardiopsis</taxon>
    </lineage>
</organism>
<evidence type="ECO:0000256" key="3">
    <source>
        <dbReference type="PIRSR" id="PIRSR600888-3"/>
    </source>
</evidence>
<dbReference type="InterPro" id="IPR011051">
    <property type="entry name" value="RmlC_Cupin_sf"/>
</dbReference>
<dbReference type="InterPro" id="IPR014710">
    <property type="entry name" value="RmlC-like_jellyroll"/>
</dbReference>
<dbReference type="EMBL" id="JACCHL010000001">
    <property type="protein sequence ID" value="NYH55681.1"/>
    <property type="molecule type" value="Genomic_DNA"/>
</dbReference>
<comment type="caution">
    <text evidence="4">The sequence shown here is derived from an EMBL/GenBank/DDBJ whole genome shotgun (WGS) entry which is preliminary data.</text>
</comment>
<dbReference type="EC" id="5.1.3.13" evidence="4"/>
<feature type="active site" description="Proton donor" evidence="2">
    <location>
        <position position="147"/>
    </location>
</feature>
<feature type="site" description="Participates in a stacking interaction with the thymidine ring of dTDP-4-oxo-6-deoxyglucose" evidence="3">
    <location>
        <position position="153"/>
    </location>
</feature>
<dbReference type="InterPro" id="IPR000888">
    <property type="entry name" value="RmlC-like"/>
</dbReference>
<dbReference type="CDD" id="cd00438">
    <property type="entry name" value="cupin_RmlC"/>
    <property type="match status" value="1"/>
</dbReference>
<dbReference type="PANTHER" id="PTHR21047">
    <property type="entry name" value="DTDP-6-DEOXY-D-GLUCOSE-3,5 EPIMERASE"/>
    <property type="match status" value="1"/>
</dbReference>
<keyword evidence="4" id="KW-0413">Isomerase</keyword>
<dbReference type="GO" id="GO:0005829">
    <property type="term" value="C:cytosol"/>
    <property type="evidence" value="ECO:0007669"/>
    <property type="project" value="TreeGrafter"/>
</dbReference>
<name>A0A7Z0BLX8_9ACTN</name>
<evidence type="ECO:0000256" key="1">
    <source>
        <dbReference type="ARBA" id="ARBA00010154"/>
    </source>
</evidence>
<dbReference type="GO" id="GO:0000271">
    <property type="term" value="P:polysaccharide biosynthetic process"/>
    <property type="evidence" value="ECO:0007669"/>
    <property type="project" value="TreeGrafter"/>
</dbReference>
<dbReference type="SUPFAM" id="SSF51182">
    <property type="entry name" value="RmlC-like cupins"/>
    <property type="match status" value="1"/>
</dbReference>
<dbReference type="Pfam" id="PF00908">
    <property type="entry name" value="dTDP_sugar_isom"/>
    <property type="match status" value="1"/>
</dbReference>
<comment type="similarity">
    <text evidence="1">Belongs to the dTDP-4-dehydrorhamnose 3,5-epimerase family.</text>
</comment>
<accession>A0A7Z0BLX8</accession>
<dbReference type="GO" id="GO:0019305">
    <property type="term" value="P:dTDP-rhamnose biosynthetic process"/>
    <property type="evidence" value="ECO:0007669"/>
    <property type="project" value="TreeGrafter"/>
</dbReference>
<evidence type="ECO:0000256" key="2">
    <source>
        <dbReference type="PIRSR" id="PIRSR600888-1"/>
    </source>
</evidence>
<dbReference type="PANTHER" id="PTHR21047:SF2">
    <property type="entry name" value="THYMIDINE DIPHOSPHO-4-KETO-RHAMNOSE 3,5-EPIMERASE"/>
    <property type="match status" value="1"/>
</dbReference>
<evidence type="ECO:0000313" key="4">
    <source>
        <dbReference type="EMBL" id="NYH55681.1"/>
    </source>
</evidence>
<sequence>MGSEPAVNGEGVFPDGEGPASTVPDVWRVGLAPHEDVRGRFVEVFHQERFSAVSGRDMAVRQANYSVSRRGVVRGVHYFADSGGQAKYVTCVSGEVIDVAVDLRVGSPTYGQWESVRMDASCPRAVHVPVGLGHAFVALSDEAVMLYLCDAPYVPGLERTVHPLDPELALPWPDGLALTLSERDRSAPSLAGARAAGLLPPHLT</sequence>
<reference evidence="4 5" key="1">
    <citation type="submission" date="2020-07" db="EMBL/GenBank/DDBJ databases">
        <title>Sequencing the genomes of 1000 actinobacteria strains.</title>
        <authorList>
            <person name="Klenk H.-P."/>
        </authorList>
    </citation>
    <scope>NUCLEOTIDE SEQUENCE [LARGE SCALE GENOMIC DNA]</scope>
    <source>
        <strain evidence="4 5">DSM 45278</strain>
    </source>
</reference>
<proteinExistence type="inferred from homology"/>
<dbReference type="Proteomes" id="UP000584931">
    <property type="component" value="Unassembled WGS sequence"/>
</dbReference>
<evidence type="ECO:0000313" key="5">
    <source>
        <dbReference type="Proteomes" id="UP000584931"/>
    </source>
</evidence>
<feature type="active site" description="Proton acceptor" evidence="2">
    <location>
        <position position="77"/>
    </location>
</feature>
<protein>
    <submittedName>
        <fullName evidence="4">dTDP-4-dehydrorhamnose 3,5-epimerase</fullName>
        <ecNumber evidence="4">5.1.3.13</ecNumber>
    </submittedName>
</protein>